<evidence type="ECO:0000256" key="1">
    <source>
        <dbReference type="ARBA" id="ARBA00010768"/>
    </source>
</evidence>
<dbReference type="GO" id="GO:0009737">
    <property type="term" value="P:response to abscisic acid"/>
    <property type="evidence" value="ECO:0007669"/>
    <property type="project" value="TreeGrafter"/>
</dbReference>
<protein>
    <recommendedName>
        <fullName evidence="3">Inositol polyphosphate-related phosphatase domain-containing protein</fullName>
    </recommendedName>
</protein>
<dbReference type="GO" id="GO:0046856">
    <property type="term" value="P:phosphatidylinositol dephosphorylation"/>
    <property type="evidence" value="ECO:0007669"/>
    <property type="project" value="InterPro"/>
</dbReference>
<dbReference type="AlphaFoldDB" id="A0A8J4S082"/>
<sequence length="416" mass="46664">MRNLNCICSCKGLKGIKRFCRAKSNLKRKPMSFMNPHTASHEGIKTVGVDNLCDFSSNSDLCICIVTWNMNGQVSYEDIAELVGSSRKFDLFIVGLQEAPRNNILRLLQIALVETHILLGKATMQSLQLYVFGPKDSDLFIKELQVDKHSIGGLGGLIGRKKGAVAIRINYKDIQMVFISCHLSAHAHKVDERNYECMHISHSLFSKNWNPYARPTHITIWLGDLNYRIHGIDTQPARNLIQKDLHEELTSKDQLLQEAERGHIFNGYCEGTLTFKPTYKYNSGSSNYDTSYKVRVPSWTDRVLFKIEDTEKIKATLHSYQSMDDILSSDHKPQPWPRQPPWARCQGQGMHKACSQALGSPHGQAAKAKSCTRHAAAKAKAKAAPMGTLPRPRAPHGHVAEGTGGLNLRTERGKEF</sequence>
<dbReference type="GO" id="GO:0043813">
    <property type="term" value="F:phosphatidylinositol-3,5-bisphosphate 5-phosphatase activity"/>
    <property type="evidence" value="ECO:0007669"/>
    <property type="project" value="TreeGrafter"/>
</dbReference>
<evidence type="ECO:0000313" key="5">
    <source>
        <dbReference type="Proteomes" id="UP000737018"/>
    </source>
</evidence>
<keyword evidence="5" id="KW-1185">Reference proteome</keyword>
<dbReference type="InterPro" id="IPR036691">
    <property type="entry name" value="Endo/exonu/phosph_ase_sf"/>
</dbReference>
<dbReference type="SUPFAM" id="SSF56219">
    <property type="entry name" value="DNase I-like"/>
    <property type="match status" value="1"/>
</dbReference>
<dbReference type="GO" id="GO:0034485">
    <property type="term" value="F:phosphatidylinositol-3,4,5-trisphosphate 5-phosphatase activity"/>
    <property type="evidence" value="ECO:0007669"/>
    <property type="project" value="TreeGrafter"/>
</dbReference>
<dbReference type="GO" id="GO:0004439">
    <property type="term" value="F:phosphatidylinositol-4,5-bisphosphate 5-phosphatase activity"/>
    <property type="evidence" value="ECO:0007669"/>
    <property type="project" value="TreeGrafter"/>
</dbReference>
<feature type="region of interest" description="Disordered" evidence="2">
    <location>
        <begin position="377"/>
        <end position="416"/>
    </location>
</feature>
<dbReference type="GO" id="GO:0009753">
    <property type="term" value="P:response to jasmonic acid"/>
    <property type="evidence" value="ECO:0007669"/>
    <property type="project" value="TreeGrafter"/>
</dbReference>
<dbReference type="Proteomes" id="UP000737018">
    <property type="component" value="Unassembled WGS sequence"/>
</dbReference>
<dbReference type="InterPro" id="IPR046985">
    <property type="entry name" value="IP5"/>
</dbReference>
<dbReference type="OrthoDB" id="405996at2759"/>
<dbReference type="Gene3D" id="3.60.10.10">
    <property type="entry name" value="Endonuclease/exonuclease/phosphatase"/>
    <property type="match status" value="1"/>
</dbReference>
<evidence type="ECO:0000259" key="3">
    <source>
        <dbReference type="SMART" id="SM00128"/>
    </source>
</evidence>
<accession>A0A8J4S082</accession>
<dbReference type="PANTHER" id="PTHR11200:SF275">
    <property type="entry name" value="LD06095P"/>
    <property type="match status" value="1"/>
</dbReference>
<proteinExistence type="inferred from homology"/>
<dbReference type="EMBL" id="JRKL02000106">
    <property type="protein sequence ID" value="KAF3975107.1"/>
    <property type="molecule type" value="Genomic_DNA"/>
</dbReference>
<dbReference type="GO" id="GO:0005886">
    <property type="term" value="C:plasma membrane"/>
    <property type="evidence" value="ECO:0007669"/>
    <property type="project" value="TreeGrafter"/>
</dbReference>
<name>A0A8J4S082_9ROSI</name>
<evidence type="ECO:0000256" key="2">
    <source>
        <dbReference type="SAM" id="MobiDB-lite"/>
    </source>
</evidence>
<dbReference type="FunFam" id="3.60.10.10:FF:000044">
    <property type="entry name" value="Type IV inositol polyphosphate 5-phosphatase 11"/>
    <property type="match status" value="1"/>
</dbReference>
<organism evidence="4 5">
    <name type="scientific">Castanea mollissima</name>
    <name type="common">Chinese chestnut</name>
    <dbReference type="NCBI Taxonomy" id="60419"/>
    <lineage>
        <taxon>Eukaryota</taxon>
        <taxon>Viridiplantae</taxon>
        <taxon>Streptophyta</taxon>
        <taxon>Embryophyta</taxon>
        <taxon>Tracheophyta</taxon>
        <taxon>Spermatophyta</taxon>
        <taxon>Magnoliopsida</taxon>
        <taxon>eudicotyledons</taxon>
        <taxon>Gunneridae</taxon>
        <taxon>Pentapetalae</taxon>
        <taxon>rosids</taxon>
        <taxon>fabids</taxon>
        <taxon>Fagales</taxon>
        <taxon>Fagaceae</taxon>
        <taxon>Castanea</taxon>
    </lineage>
</organism>
<dbReference type="SMART" id="SM00128">
    <property type="entry name" value="IPPc"/>
    <property type="match status" value="1"/>
</dbReference>
<reference evidence="4" key="1">
    <citation type="submission" date="2020-03" db="EMBL/GenBank/DDBJ databases">
        <title>Castanea mollissima Vanexum genome sequencing.</title>
        <authorList>
            <person name="Staton M."/>
        </authorList>
    </citation>
    <scope>NUCLEOTIDE SEQUENCE</scope>
    <source>
        <tissue evidence="4">Leaf</tissue>
    </source>
</reference>
<dbReference type="GO" id="GO:0009651">
    <property type="term" value="P:response to salt stress"/>
    <property type="evidence" value="ECO:0007669"/>
    <property type="project" value="TreeGrafter"/>
</dbReference>
<gene>
    <name evidence="4" type="ORF">CMV_001639</name>
</gene>
<dbReference type="GO" id="GO:0009733">
    <property type="term" value="P:response to auxin"/>
    <property type="evidence" value="ECO:0007669"/>
    <property type="project" value="TreeGrafter"/>
</dbReference>
<dbReference type="InterPro" id="IPR000300">
    <property type="entry name" value="IPPc"/>
</dbReference>
<comment type="similarity">
    <text evidence="1">Belongs to the inositol polyphosphate 5-phosphatase family.</text>
</comment>
<dbReference type="PANTHER" id="PTHR11200">
    <property type="entry name" value="INOSITOL 5-PHOSPHATASE"/>
    <property type="match status" value="1"/>
</dbReference>
<comment type="caution">
    <text evidence="4">The sequence shown here is derived from an EMBL/GenBank/DDBJ whole genome shotgun (WGS) entry which is preliminary data.</text>
</comment>
<dbReference type="Pfam" id="PF22669">
    <property type="entry name" value="Exo_endo_phos2"/>
    <property type="match status" value="1"/>
</dbReference>
<feature type="domain" description="Inositol polyphosphate-related phosphatase" evidence="3">
    <location>
        <begin position="59"/>
        <end position="340"/>
    </location>
</feature>
<evidence type="ECO:0000313" key="4">
    <source>
        <dbReference type="EMBL" id="KAF3975107.1"/>
    </source>
</evidence>